<comment type="caution">
    <text evidence="1">The sequence shown here is derived from an EMBL/GenBank/DDBJ whole genome shotgun (WGS) entry which is preliminary data.</text>
</comment>
<dbReference type="InterPro" id="IPR027417">
    <property type="entry name" value="P-loop_NTPase"/>
</dbReference>
<dbReference type="STRING" id="1403537.Q428_10490"/>
<sequence>MIQVLTGEKGSGKTKKLISIANELINQTKGNIVYISNNLDGIFDLNSKIRLIDTSQVPISNLDSFKGFIYGILAEDYDIESIVIDNLSNILKDNMNDVIEFCEFTKDVANSQGIKFILGVKCSSDKLSIDDAEYIAV</sequence>
<proteinExistence type="predicted"/>
<evidence type="ECO:0008006" key="3">
    <source>
        <dbReference type="Google" id="ProtNLM"/>
    </source>
</evidence>
<evidence type="ECO:0000313" key="1">
    <source>
        <dbReference type="EMBL" id="EYE87988.1"/>
    </source>
</evidence>
<protein>
    <recommendedName>
        <fullName evidence="3">Twitching motility protein PilT</fullName>
    </recommendedName>
</protein>
<dbReference type="EMBL" id="AZQP01000032">
    <property type="protein sequence ID" value="EYE87988.1"/>
    <property type="molecule type" value="Genomic_DNA"/>
</dbReference>
<dbReference type="RefSeq" id="WP_051515104.1">
    <property type="nucleotide sequence ID" value="NZ_AZQP01000032.1"/>
</dbReference>
<reference evidence="1 2" key="1">
    <citation type="journal article" date="2014" name="Genome Announc.">
        <title>Draft Genome Sequence of Fervidicella metallireducens Strain AeBT, an Iron-Reducing Thermoanaerobe from the Great Artesian Basin.</title>
        <authorList>
            <person name="Patel B.K."/>
        </authorList>
    </citation>
    <scope>NUCLEOTIDE SEQUENCE [LARGE SCALE GENOMIC DNA]</scope>
    <source>
        <strain evidence="1 2">AeB</strain>
    </source>
</reference>
<name>A0A017RTC1_9CLOT</name>
<accession>A0A017RTC1</accession>
<evidence type="ECO:0000313" key="2">
    <source>
        <dbReference type="Proteomes" id="UP000019681"/>
    </source>
</evidence>
<organism evidence="1 2">
    <name type="scientific">Fervidicella metallireducens AeB</name>
    <dbReference type="NCBI Taxonomy" id="1403537"/>
    <lineage>
        <taxon>Bacteria</taxon>
        <taxon>Bacillati</taxon>
        <taxon>Bacillota</taxon>
        <taxon>Clostridia</taxon>
        <taxon>Eubacteriales</taxon>
        <taxon>Clostridiaceae</taxon>
        <taxon>Fervidicella</taxon>
    </lineage>
</organism>
<dbReference type="AlphaFoldDB" id="A0A017RTC1"/>
<gene>
    <name evidence="1" type="ORF">Q428_10490</name>
</gene>
<dbReference type="Proteomes" id="UP000019681">
    <property type="component" value="Unassembled WGS sequence"/>
</dbReference>
<dbReference type="SUPFAM" id="SSF52540">
    <property type="entry name" value="P-loop containing nucleoside triphosphate hydrolases"/>
    <property type="match status" value="1"/>
</dbReference>
<dbReference type="OrthoDB" id="1953676at2"/>
<keyword evidence="2" id="KW-1185">Reference proteome</keyword>